<keyword evidence="2" id="KW-1185">Reference proteome</keyword>
<sequence>MICCMRWMLNVLRNTIAQGNSVPILYGSREIGGAIISAGVYTEDQYQTEQIENQRKHSR</sequence>
<reference evidence="1" key="1">
    <citation type="submission" date="2013-07" db="EMBL/GenBank/DDBJ databases">
        <title>Sub-species coevolution in mutualistic symbiosis.</title>
        <authorList>
            <person name="Murfin K."/>
            <person name="Klassen J."/>
            <person name="Lee M."/>
            <person name="Forst S."/>
            <person name="Stock P."/>
            <person name="Goodrich-Blair H."/>
        </authorList>
    </citation>
    <scope>NUCLEOTIDE SEQUENCE [LARGE SCALE GENOMIC DNA]</scope>
    <source>
        <strain evidence="1">Kraussei Quebec</strain>
    </source>
</reference>
<proteinExistence type="predicted"/>
<protein>
    <submittedName>
        <fullName evidence="1">Uncharacterized protein</fullName>
    </submittedName>
</protein>
<name>A0A077PQN3_XENBV</name>
<evidence type="ECO:0000313" key="1">
    <source>
        <dbReference type="EMBL" id="CDH22124.1"/>
    </source>
</evidence>
<accession>A0A077PQN3</accession>
<dbReference type="Proteomes" id="UP000028500">
    <property type="component" value="Unassembled WGS sequence"/>
</dbReference>
<dbReference type="HOGENOM" id="CLU_2959870_0_0_6"/>
<comment type="caution">
    <text evidence="1">The sequence shown here is derived from an EMBL/GenBank/DDBJ whole genome shotgun (WGS) entry which is preliminary data.</text>
</comment>
<organism evidence="1 2">
    <name type="scientific">Xenorhabdus bovienii str. kraussei Quebec</name>
    <dbReference type="NCBI Taxonomy" id="1398203"/>
    <lineage>
        <taxon>Bacteria</taxon>
        <taxon>Pseudomonadati</taxon>
        <taxon>Pseudomonadota</taxon>
        <taxon>Gammaproteobacteria</taxon>
        <taxon>Enterobacterales</taxon>
        <taxon>Morganellaceae</taxon>
        <taxon>Xenorhabdus</taxon>
    </lineage>
</organism>
<dbReference type="EMBL" id="CBSY010000291">
    <property type="protein sequence ID" value="CDH22124.1"/>
    <property type="molecule type" value="Genomic_DNA"/>
</dbReference>
<gene>
    <name evidence="1" type="ORF">XBKQ1_970005</name>
</gene>
<dbReference type="AlphaFoldDB" id="A0A077PQN3"/>
<evidence type="ECO:0000313" key="2">
    <source>
        <dbReference type="Proteomes" id="UP000028500"/>
    </source>
</evidence>